<organism evidence="2">
    <name type="scientific">Capra hircus</name>
    <name type="common">Goat</name>
    <dbReference type="NCBI Taxonomy" id="9925"/>
    <lineage>
        <taxon>Eukaryota</taxon>
        <taxon>Metazoa</taxon>
        <taxon>Chordata</taxon>
        <taxon>Craniata</taxon>
        <taxon>Vertebrata</taxon>
        <taxon>Euteleostomi</taxon>
        <taxon>Mammalia</taxon>
        <taxon>Eutheria</taxon>
        <taxon>Laurasiatheria</taxon>
        <taxon>Artiodactyla</taxon>
        <taxon>Ruminantia</taxon>
        <taxon>Pecora</taxon>
        <taxon>Bovidae</taxon>
        <taxon>Caprinae</taxon>
        <taxon>Capra</taxon>
    </lineage>
</organism>
<dbReference type="PANTHER" id="PTHR36869:SF1">
    <property type="entry name" value="CHROMOSOME 16 OPEN READING FRAME 46"/>
    <property type="match status" value="1"/>
</dbReference>
<reference evidence="2" key="1">
    <citation type="submission" date="2019-03" db="EMBL/GenBank/DDBJ databases">
        <title>Genome sequencing and reference-guided assembly of Black Bengal Goat (Capra hircus).</title>
        <authorList>
            <person name="Siddiki A.Z."/>
            <person name="Baten A."/>
            <person name="Billah M."/>
            <person name="Alam M.A.U."/>
            <person name="Shawrob K.S.M."/>
            <person name="Saha S."/>
            <person name="Chowdhury M."/>
            <person name="Rahman A.H."/>
            <person name="Stear M."/>
            <person name="Miah G."/>
            <person name="Das G.B."/>
            <person name="Hossain M.M."/>
            <person name="Kumkum M."/>
            <person name="Islam M.S."/>
            <person name="Mollah A.M."/>
            <person name="Ahsan A."/>
            <person name="Tusar F."/>
            <person name="Khan M.K.I."/>
        </authorList>
    </citation>
    <scope>NUCLEOTIDE SEQUENCE [LARGE SCALE GENOMIC DNA]</scope>
</reference>
<dbReference type="InterPro" id="IPR027836">
    <property type="entry name" value="DUF4529"/>
</dbReference>
<evidence type="ECO:0000256" key="1">
    <source>
        <dbReference type="SAM" id="MobiDB-lite"/>
    </source>
</evidence>
<name>A0A8C2PF36_CAPHI</name>
<proteinExistence type="predicted"/>
<accession>A0A8C2PF36</accession>
<dbReference type="Pfam" id="PF15032">
    <property type="entry name" value="DUF4529"/>
    <property type="match status" value="1"/>
</dbReference>
<reference evidence="2" key="2">
    <citation type="submission" date="2025-08" db="UniProtKB">
        <authorList>
            <consortium name="Ensembl"/>
        </authorList>
    </citation>
    <scope>IDENTIFICATION</scope>
</reference>
<dbReference type="AlphaFoldDB" id="A0A8C2PF36"/>
<dbReference type="PANTHER" id="PTHR36869">
    <property type="entry name" value="CHROMOSOME 16 OPEN READING FRAME 46"/>
    <property type="match status" value="1"/>
</dbReference>
<protein>
    <submittedName>
        <fullName evidence="2">Uncharacterized protein</fullName>
    </submittedName>
</protein>
<evidence type="ECO:0000313" key="2">
    <source>
        <dbReference type="Ensembl" id="ENSCHIP00010019192.1"/>
    </source>
</evidence>
<feature type="compositionally biased region" description="Low complexity" evidence="1">
    <location>
        <begin position="124"/>
        <end position="137"/>
    </location>
</feature>
<sequence>MDFGHKNETEIENSENYEIQSTEETELIYTCPDERSEKNHVGCLLNISDVTLEQDKTAEEFVIGTGWEEAVRGWGQISPTACIWPRKKLKKARVGESASSCLLCVNLSHGSLEARLHSEVGKLESGASAPAPAPAEAGPEKDGGSLSQTPGTPPGPTTTSREVNKICFPTYSQGEKKSLQIKEFIWCLEDWATPETVRGKDPRRPWRGTDRILPSSDSLTSKALLVLPPLKSSPPDGLDVLGKKTKNFFLRPEEKGLSVEKDECVAYAYGVKAVDGAGEKQPTELARHHKVKDTQPFLTPVARMPLLAEPEPCCLHWSLLPEKNLLCPPCYLATFQLLQKQGARNYKARLKAREPRPPMKTPKRVLTEAKQENRPQMLETKVFSRPLLPSLTVSRVVIPISTHRLL</sequence>
<feature type="region of interest" description="Disordered" evidence="1">
    <location>
        <begin position="123"/>
        <end position="163"/>
    </location>
</feature>
<dbReference type="Ensembl" id="ENSCHIT00010026961.1">
    <property type="protein sequence ID" value="ENSCHIP00010019192.1"/>
    <property type="gene ID" value="ENSCHIG00010014079.1"/>
</dbReference>